<evidence type="ECO:0000313" key="2">
    <source>
        <dbReference type="EMBL" id="GMF44525.1"/>
    </source>
</evidence>
<dbReference type="AlphaFoldDB" id="A0A9W7CW72"/>
<dbReference type="Proteomes" id="UP001165121">
    <property type="component" value="Unassembled WGS sequence"/>
</dbReference>
<protein>
    <submittedName>
        <fullName evidence="2">Unnamed protein product</fullName>
    </submittedName>
</protein>
<accession>A0A9W7CW72</accession>
<feature type="compositionally biased region" description="Polar residues" evidence="1">
    <location>
        <begin position="89"/>
        <end position="120"/>
    </location>
</feature>
<reference evidence="2" key="1">
    <citation type="submission" date="2023-04" db="EMBL/GenBank/DDBJ databases">
        <title>Phytophthora fragariaefolia NBRC 109709.</title>
        <authorList>
            <person name="Ichikawa N."/>
            <person name="Sato H."/>
            <person name="Tonouchi N."/>
        </authorList>
    </citation>
    <scope>NUCLEOTIDE SEQUENCE</scope>
    <source>
        <strain evidence="2">NBRC 109709</strain>
    </source>
</reference>
<gene>
    <name evidence="2" type="ORF">Pfra01_001554500</name>
</gene>
<evidence type="ECO:0000256" key="1">
    <source>
        <dbReference type="SAM" id="MobiDB-lite"/>
    </source>
</evidence>
<proteinExistence type="predicted"/>
<feature type="compositionally biased region" description="Low complexity" evidence="1">
    <location>
        <begin position="67"/>
        <end position="83"/>
    </location>
</feature>
<feature type="compositionally biased region" description="Basic and acidic residues" evidence="1">
    <location>
        <begin position="45"/>
        <end position="54"/>
    </location>
</feature>
<comment type="caution">
    <text evidence="2">The sequence shown here is derived from an EMBL/GenBank/DDBJ whole genome shotgun (WGS) entry which is preliminary data.</text>
</comment>
<sequence>MNNLRVVTAPNWQEICENKKNSSGRIQVYQGLWCVAAVHPFQKTQREGDLVRQMERRRRSATNRRQPPSASVSSDSDAPFSDVEPLLSQELSGGNYPSTQSEPSTFDSSSRPNNPSRFGFTSTTSNGEEEGTQLGSVGRCYIQLRSVGLWRCFYLEDCVPNSTDACFGVLLIRLTLAFGL</sequence>
<dbReference type="EMBL" id="BSXT01001694">
    <property type="protein sequence ID" value="GMF44525.1"/>
    <property type="molecule type" value="Genomic_DNA"/>
</dbReference>
<organism evidence="2 3">
    <name type="scientific">Phytophthora fragariaefolia</name>
    <dbReference type="NCBI Taxonomy" id="1490495"/>
    <lineage>
        <taxon>Eukaryota</taxon>
        <taxon>Sar</taxon>
        <taxon>Stramenopiles</taxon>
        <taxon>Oomycota</taxon>
        <taxon>Peronosporomycetes</taxon>
        <taxon>Peronosporales</taxon>
        <taxon>Peronosporaceae</taxon>
        <taxon>Phytophthora</taxon>
    </lineage>
</organism>
<keyword evidence="3" id="KW-1185">Reference proteome</keyword>
<feature type="region of interest" description="Disordered" evidence="1">
    <location>
        <begin position="45"/>
        <end position="132"/>
    </location>
</feature>
<evidence type="ECO:0000313" key="3">
    <source>
        <dbReference type="Proteomes" id="UP001165121"/>
    </source>
</evidence>
<name>A0A9W7CW72_9STRA</name>